<feature type="domain" description="Flagellar basal-body/hook protein C-terminal" evidence="3">
    <location>
        <begin position="90"/>
        <end position="133"/>
    </location>
</feature>
<gene>
    <name evidence="4" type="ORF">S01H1_10187</name>
</gene>
<dbReference type="EMBL" id="BARS01005203">
    <property type="protein sequence ID" value="GAF69744.1"/>
    <property type="molecule type" value="Genomic_DNA"/>
</dbReference>
<dbReference type="PANTHER" id="PTHR30435:SF2">
    <property type="entry name" value="FLAGELLAR BASAL-BODY ROD PROTEIN FLGC"/>
    <property type="match status" value="1"/>
</dbReference>
<evidence type="ECO:0000256" key="1">
    <source>
        <dbReference type="ARBA" id="ARBA00009677"/>
    </source>
</evidence>
<dbReference type="PROSITE" id="PS00588">
    <property type="entry name" value="FLAGELLA_BB_ROD"/>
    <property type="match status" value="1"/>
</dbReference>
<dbReference type="AlphaFoldDB" id="X0RLN3"/>
<evidence type="ECO:0000259" key="2">
    <source>
        <dbReference type="Pfam" id="PF00460"/>
    </source>
</evidence>
<dbReference type="GO" id="GO:0009288">
    <property type="term" value="C:bacterial-type flagellum"/>
    <property type="evidence" value="ECO:0007669"/>
    <property type="project" value="TreeGrafter"/>
</dbReference>
<name>X0RLN3_9ZZZZ</name>
<proteinExistence type="inferred from homology"/>
<dbReference type="InterPro" id="IPR019776">
    <property type="entry name" value="Flagellar_basal_body_rod_CS"/>
</dbReference>
<organism evidence="4">
    <name type="scientific">marine sediment metagenome</name>
    <dbReference type="NCBI Taxonomy" id="412755"/>
    <lineage>
        <taxon>unclassified sequences</taxon>
        <taxon>metagenomes</taxon>
        <taxon>ecological metagenomes</taxon>
    </lineage>
</organism>
<evidence type="ECO:0000259" key="3">
    <source>
        <dbReference type="Pfam" id="PF06429"/>
    </source>
</evidence>
<comment type="caution">
    <text evidence="4">The sequence shown here is derived from an EMBL/GenBank/DDBJ whole genome shotgun (WGS) entry which is preliminary data.</text>
</comment>
<feature type="domain" description="Flagellar basal body rod protein N-terminal" evidence="2">
    <location>
        <begin position="11"/>
        <end position="38"/>
    </location>
</feature>
<evidence type="ECO:0000313" key="4">
    <source>
        <dbReference type="EMBL" id="GAF69744.1"/>
    </source>
</evidence>
<dbReference type="InterPro" id="IPR001444">
    <property type="entry name" value="Flag_bb_rod_N"/>
</dbReference>
<dbReference type="Pfam" id="PF06429">
    <property type="entry name" value="Flg_bbr_C"/>
    <property type="match status" value="1"/>
</dbReference>
<reference evidence="4" key="1">
    <citation type="journal article" date="2014" name="Front. Microbiol.">
        <title>High frequency of phylogenetically diverse reductive dehalogenase-homologous genes in deep subseafloor sedimentary metagenomes.</title>
        <authorList>
            <person name="Kawai M."/>
            <person name="Futagami T."/>
            <person name="Toyoda A."/>
            <person name="Takaki Y."/>
            <person name="Nishi S."/>
            <person name="Hori S."/>
            <person name="Arai W."/>
            <person name="Tsubouchi T."/>
            <person name="Morono Y."/>
            <person name="Uchiyama I."/>
            <person name="Ito T."/>
            <person name="Fujiyama A."/>
            <person name="Inagaki F."/>
            <person name="Takami H."/>
        </authorList>
    </citation>
    <scope>NUCLEOTIDE SEQUENCE</scope>
    <source>
        <strain evidence="4">Expedition CK06-06</strain>
    </source>
</reference>
<dbReference type="PANTHER" id="PTHR30435">
    <property type="entry name" value="FLAGELLAR PROTEIN"/>
    <property type="match status" value="1"/>
</dbReference>
<sequence>MNVNGDMFGAIDIAVSGLKAYGKQMEIISSNVANARTTDAGDGQPYRRIDAIFKAAKDGVSGVEISDVFKDMSDFQRILGSPGDPRTDDSGYMSMPNVDMPTELINLNLASRAYQANAAILKRYQAMVKTSLELLQA</sequence>
<evidence type="ECO:0008006" key="5">
    <source>
        <dbReference type="Google" id="ProtNLM"/>
    </source>
</evidence>
<accession>X0RLN3</accession>
<dbReference type="InterPro" id="IPR010930">
    <property type="entry name" value="Flg_bb/hook_C_dom"/>
</dbReference>
<dbReference type="Pfam" id="PF00460">
    <property type="entry name" value="Flg_bb_rod"/>
    <property type="match status" value="1"/>
</dbReference>
<comment type="similarity">
    <text evidence="1">Belongs to the flagella basal body rod proteins family.</text>
</comment>
<protein>
    <recommendedName>
        <fullName evidence="5">Flagellar basal-body rod protein FlgC</fullName>
    </recommendedName>
</protein>
<dbReference type="GO" id="GO:0071978">
    <property type="term" value="P:bacterial-type flagellum-dependent swarming motility"/>
    <property type="evidence" value="ECO:0007669"/>
    <property type="project" value="TreeGrafter"/>
</dbReference>